<keyword evidence="2" id="KW-1185">Reference proteome</keyword>
<gene>
    <name evidence="1" type="primary">Contig12825.g13686</name>
    <name evidence="1" type="ORF">STYLEM_779</name>
</gene>
<reference evidence="1 2" key="1">
    <citation type="submission" date="2014-06" db="EMBL/GenBank/DDBJ databases">
        <authorList>
            <person name="Swart Estienne"/>
        </authorList>
    </citation>
    <scope>NUCLEOTIDE SEQUENCE [LARGE SCALE GENOMIC DNA]</scope>
    <source>
        <strain evidence="1 2">130c</strain>
    </source>
</reference>
<name>A0A077ZQX0_STYLE</name>
<evidence type="ECO:0000313" key="2">
    <source>
        <dbReference type="Proteomes" id="UP000039865"/>
    </source>
</evidence>
<dbReference type="EMBL" id="CCKQ01000732">
    <property type="protein sequence ID" value="CDW71829.1"/>
    <property type="molecule type" value="Genomic_DNA"/>
</dbReference>
<dbReference type="AlphaFoldDB" id="A0A077ZQX0"/>
<dbReference type="InParanoid" id="A0A077ZQX0"/>
<dbReference type="Proteomes" id="UP000039865">
    <property type="component" value="Unassembled WGS sequence"/>
</dbReference>
<protein>
    <submittedName>
        <fullName evidence="1">Uncharacterized protein</fullName>
    </submittedName>
</protein>
<organism evidence="1 2">
    <name type="scientific">Stylonychia lemnae</name>
    <name type="common">Ciliate</name>
    <dbReference type="NCBI Taxonomy" id="5949"/>
    <lineage>
        <taxon>Eukaryota</taxon>
        <taxon>Sar</taxon>
        <taxon>Alveolata</taxon>
        <taxon>Ciliophora</taxon>
        <taxon>Intramacronucleata</taxon>
        <taxon>Spirotrichea</taxon>
        <taxon>Stichotrichia</taxon>
        <taxon>Sporadotrichida</taxon>
        <taxon>Oxytrichidae</taxon>
        <taxon>Stylonychinae</taxon>
        <taxon>Stylonychia</taxon>
    </lineage>
</organism>
<sequence>MRQTSVKCDINQIFDLNLLKCVDKCPNQDEIATIPYHPYLKRQFKYCRQLGTLYYPFKSMISALVELFNYLQADKKSYEILIKEGELEKLSGLQNFLLLETQHITQLRKFNKACQQKLS</sequence>
<evidence type="ECO:0000313" key="1">
    <source>
        <dbReference type="EMBL" id="CDW71829.1"/>
    </source>
</evidence>
<accession>A0A077ZQX0</accession>
<proteinExistence type="predicted"/>